<organism evidence="2 3">
    <name type="scientific">Sphingomonas ginsenosidivorax</name>
    <dbReference type="NCBI Taxonomy" id="862135"/>
    <lineage>
        <taxon>Bacteria</taxon>
        <taxon>Pseudomonadati</taxon>
        <taxon>Pseudomonadota</taxon>
        <taxon>Alphaproteobacteria</taxon>
        <taxon>Sphingomonadales</taxon>
        <taxon>Sphingomonadaceae</taxon>
        <taxon>Sphingomonas</taxon>
    </lineage>
</organism>
<evidence type="ECO:0000313" key="3">
    <source>
        <dbReference type="Proteomes" id="UP000321250"/>
    </source>
</evidence>
<dbReference type="OrthoDB" id="7508517at2"/>
<dbReference type="RefSeq" id="WP_147081312.1">
    <property type="nucleotide sequence ID" value="NZ_VOQR01000001.1"/>
</dbReference>
<dbReference type="PANTHER" id="PTHR48475">
    <property type="entry name" value="RIBONUCLEASE H"/>
    <property type="match status" value="1"/>
</dbReference>
<keyword evidence="2" id="KW-0808">Transferase</keyword>
<dbReference type="Proteomes" id="UP000321250">
    <property type="component" value="Unassembled WGS sequence"/>
</dbReference>
<dbReference type="PROSITE" id="PS50879">
    <property type="entry name" value="RNASE_H_1"/>
    <property type="match status" value="1"/>
</dbReference>
<dbReference type="GO" id="GO:0003964">
    <property type="term" value="F:RNA-directed DNA polymerase activity"/>
    <property type="evidence" value="ECO:0007669"/>
    <property type="project" value="UniProtKB-KW"/>
</dbReference>
<dbReference type="AlphaFoldDB" id="A0A5C6UDI8"/>
<evidence type="ECO:0000313" key="2">
    <source>
        <dbReference type="EMBL" id="TXC70729.1"/>
    </source>
</evidence>
<dbReference type="SUPFAM" id="SSF53098">
    <property type="entry name" value="Ribonuclease H-like"/>
    <property type="match status" value="1"/>
</dbReference>
<dbReference type="EMBL" id="VOQR01000001">
    <property type="protein sequence ID" value="TXC70729.1"/>
    <property type="molecule type" value="Genomic_DNA"/>
</dbReference>
<sequence>MPSPKIFFDGGCRPNPGRLETAVVVRGIAYVDDDLGEGSNTDAEWLAAIAALQVALALGERDVRLLGDSAVVVGQANGTRRCRTPELEAYRDRFRDLASRFASVRVRQIGRAQNLAGIALDRRRR</sequence>
<protein>
    <submittedName>
        <fullName evidence="2">Reverse transcriptase-like protein</fullName>
    </submittedName>
</protein>
<proteinExistence type="predicted"/>
<keyword evidence="3" id="KW-1185">Reference proteome</keyword>
<reference evidence="2 3" key="1">
    <citation type="journal article" date="2013" name="Antonie Van Leeuwenhoek">
        <title>Sphingomonas ginsenosidivorax sp. nov., with the ability to transform ginsenosides.</title>
        <authorList>
            <person name="Jin X.F."/>
            <person name="Kim J.K."/>
            <person name="Liu Q.M."/>
            <person name="Kang M.S."/>
            <person name="He D."/>
            <person name="Jin F.X."/>
            <person name="Kim S.C."/>
            <person name="Im W.T."/>
        </authorList>
    </citation>
    <scope>NUCLEOTIDE SEQUENCE [LARGE SCALE GENOMIC DNA]</scope>
    <source>
        <strain evidence="2 3">KHI67</strain>
    </source>
</reference>
<dbReference type="InterPro" id="IPR002156">
    <property type="entry name" value="RNaseH_domain"/>
</dbReference>
<name>A0A5C6UDI8_9SPHN</name>
<dbReference type="GO" id="GO:0003676">
    <property type="term" value="F:nucleic acid binding"/>
    <property type="evidence" value="ECO:0007669"/>
    <property type="project" value="InterPro"/>
</dbReference>
<accession>A0A5C6UDI8</accession>
<dbReference type="Gene3D" id="3.30.420.10">
    <property type="entry name" value="Ribonuclease H-like superfamily/Ribonuclease H"/>
    <property type="match status" value="1"/>
</dbReference>
<dbReference type="GO" id="GO:0004523">
    <property type="term" value="F:RNA-DNA hybrid ribonuclease activity"/>
    <property type="evidence" value="ECO:0007669"/>
    <property type="project" value="InterPro"/>
</dbReference>
<dbReference type="PANTHER" id="PTHR48475:SF1">
    <property type="entry name" value="RNASE H TYPE-1 DOMAIN-CONTAINING PROTEIN"/>
    <property type="match status" value="1"/>
</dbReference>
<gene>
    <name evidence="2" type="ORF">FSB78_07095</name>
</gene>
<feature type="domain" description="RNase H type-1" evidence="1">
    <location>
        <begin position="1"/>
        <end position="125"/>
    </location>
</feature>
<dbReference type="Pfam" id="PF13456">
    <property type="entry name" value="RVT_3"/>
    <property type="match status" value="1"/>
</dbReference>
<keyword evidence="2" id="KW-0548">Nucleotidyltransferase</keyword>
<evidence type="ECO:0000259" key="1">
    <source>
        <dbReference type="PROSITE" id="PS50879"/>
    </source>
</evidence>
<comment type="caution">
    <text evidence="2">The sequence shown here is derived from an EMBL/GenBank/DDBJ whole genome shotgun (WGS) entry which is preliminary data.</text>
</comment>
<keyword evidence="2" id="KW-0695">RNA-directed DNA polymerase</keyword>
<dbReference type="InterPro" id="IPR036397">
    <property type="entry name" value="RNaseH_sf"/>
</dbReference>
<dbReference type="InterPro" id="IPR012337">
    <property type="entry name" value="RNaseH-like_sf"/>
</dbReference>